<organism evidence="2">
    <name type="scientific">Solanum chacoense</name>
    <name type="common">Chaco potato</name>
    <dbReference type="NCBI Taxonomy" id="4108"/>
    <lineage>
        <taxon>Eukaryota</taxon>
        <taxon>Viridiplantae</taxon>
        <taxon>Streptophyta</taxon>
        <taxon>Embryophyta</taxon>
        <taxon>Tracheophyta</taxon>
        <taxon>Spermatophyta</taxon>
        <taxon>Magnoliopsida</taxon>
        <taxon>eudicotyledons</taxon>
        <taxon>Gunneridae</taxon>
        <taxon>Pentapetalae</taxon>
        <taxon>asterids</taxon>
        <taxon>lamiids</taxon>
        <taxon>Solanales</taxon>
        <taxon>Solanaceae</taxon>
        <taxon>Solanoideae</taxon>
        <taxon>Solaneae</taxon>
        <taxon>Solanum</taxon>
    </lineage>
</organism>
<reference evidence="2" key="1">
    <citation type="submission" date="2015-12" db="EMBL/GenBank/DDBJ databases">
        <title>Gene expression during late stages of embryo sac development: a critical building block for successful pollen-pistil interactions.</title>
        <authorList>
            <person name="Liu Y."/>
            <person name="Joly V."/>
            <person name="Sabar M."/>
            <person name="Matton D.P."/>
        </authorList>
    </citation>
    <scope>NUCLEOTIDE SEQUENCE</scope>
</reference>
<evidence type="ECO:0000313" key="2">
    <source>
        <dbReference type="EMBL" id="JAP19999.1"/>
    </source>
</evidence>
<proteinExistence type="predicted"/>
<name>A0A0V0HI11_SOLCH</name>
<evidence type="ECO:0000256" key="1">
    <source>
        <dbReference type="SAM" id="MobiDB-lite"/>
    </source>
</evidence>
<dbReference type="EMBL" id="GEDG01019371">
    <property type="protein sequence ID" value="JAP19999.1"/>
    <property type="molecule type" value="Transcribed_RNA"/>
</dbReference>
<sequence>MTQKKMKSVRGTLANREATPKAAMMKISNSNTTKGNQISDSKKFNLSRCQQKKKKKSIANTTRITIAKSSMFPDANNRRRRIRNQFILAKRWILLLILR</sequence>
<protein>
    <submittedName>
        <fullName evidence="2">Putative ovule protein</fullName>
    </submittedName>
</protein>
<accession>A0A0V0HI11</accession>
<dbReference type="AlphaFoldDB" id="A0A0V0HI11"/>
<feature type="region of interest" description="Disordered" evidence="1">
    <location>
        <begin position="1"/>
        <end position="59"/>
    </location>
</feature>
<feature type="compositionally biased region" description="Polar residues" evidence="1">
    <location>
        <begin position="27"/>
        <end position="39"/>
    </location>
</feature>